<protein>
    <recommendedName>
        <fullName evidence="3">Shikimate kinase</fullName>
    </recommendedName>
</protein>
<comment type="caution">
    <text evidence="1">The sequence shown here is derived from an EMBL/GenBank/DDBJ whole genome shotgun (WGS) entry which is preliminary data.</text>
</comment>
<name>A0A3S4B0W4_9BRAD</name>
<evidence type="ECO:0000313" key="2">
    <source>
        <dbReference type="Proteomes" id="UP000289200"/>
    </source>
</evidence>
<dbReference type="AlphaFoldDB" id="A0A3S4B0W4"/>
<sequence>MGPQPTAIDHAGEILVLTGPPGSGKTTTARALAAHPGSCKVHLHADDFWHFIRHGAVAPFRPEADAQNRIVVGVLAGAAEAYARGGYFVIVDGIVGPWFLSPFRSLAVPLHYVVLRPLLAEAQRRCRDRGGDTLRDPEPIAALHRQLSALGELERHVVRTDGHWPDDTLDAVIAALAGGTFRLSA</sequence>
<gene>
    <name evidence="1" type="ORF">RHODGE_RHODGE_02150</name>
</gene>
<proteinExistence type="predicted"/>
<dbReference type="Pfam" id="PF13671">
    <property type="entry name" value="AAA_33"/>
    <property type="match status" value="1"/>
</dbReference>
<dbReference type="EMBL" id="UWOC01000138">
    <property type="protein sequence ID" value="VCU08972.1"/>
    <property type="molecule type" value="Genomic_DNA"/>
</dbReference>
<keyword evidence="2" id="KW-1185">Reference proteome</keyword>
<dbReference type="RefSeq" id="WP_371851704.1">
    <property type="nucleotide sequence ID" value="NZ_UWOC01000138.1"/>
</dbReference>
<organism evidence="1 2">
    <name type="scientific">Rhodoplanes serenus</name>
    <dbReference type="NCBI Taxonomy" id="200615"/>
    <lineage>
        <taxon>Bacteria</taxon>
        <taxon>Pseudomonadati</taxon>
        <taxon>Pseudomonadota</taxon>
        <taxon>Alphaproteobacteria</taxon>
        <taxon>Hyphomicrobiales</taxon>
        <taxon>Nitrobacteraceae</taxon>
        <taxon>Rhodoplanes</taxon>
    </lineage>
</organism>
<evidence type="ECO:0000313" key="1">
    <source>
        <dbReference type="EMBL" id="VCU08972.1"/>
    </source>
</evidence>
<accession>A0A3S4B0W4</accession>
<evidence type="ECO:0008006" key="3">
    <source>
        <dbReference type="Google" id="ProtNLM"/>
    </source>
</evidence>
<dbReference type="InterPro" id="IPR027417">
    <property type="entry name" value="P-loop_NTPase"/>
</dbReference>
<reference evidence="2" key="1">
    <citation type="submission" date="2018-10" db="EMBL/GenBank/DDBJ databases">
        <authorList>
            <person name="Peiro R."/>
            <person name="Begona"/>
            <person name="Cbmso G."/>
            <person name="Lopez M."/>
            <person name="Gonzalez S."/>
            <person name="Sacristan E."/>
            <person name="Castillo E."/>
        </authorList>
    </citation>
    <scope>NUCLEOTIDE SEQUENCE [LARGE SCALE GENOMIC DNA]</scope>
</reference>
<dbReference type="SUPFAM" id="SSF52540">
    <property type="entry name" value="P-loop containing nucleoside triphosphate hydrolases"/>
    <property type="match status" value="1"/>
</dbReference>
<dbReference type="Gene3D" id="3.40.50.300">
    <property type="entry name" value="P-loop containing nucleotide triphosphate hydrolases"/>
    <property type="match status" value="1"/>
</dbReference>
<dbReference type="Proteomes" id="UP000289200">
    <property type="component" value="Unassembled WGS sequence"/>
</dbReference>